<feature type="compositionally biased region" description="Polar residues" evidence="1">
    <location>
        <begin position="97"/>
        <end position="106"/>
    </location>
</feature>
<name>A0A1J5PRV3_9ZZZZ</name>
<dbReference type="InterPro" id="IPR021317">
    <property type="entry name" value="DUF2917"/>
</dbReference>
<organism evidence="2">
    <name type="scientific">mine drainage metagenome</name>
    <dbReference type="NCBI Taxonomy" id="410659"/>
    <lineage>
        <taxon>unclassified sequences</taxon>
        <taxon>metagenomes</taxon>
        <taxon>ecological metagenomes</taxon>
    </lineage>
</organism>
<sequence length="106" mass="11186">MERLHTGTLHRLEGAAGTRIVVHAGMVWLIESDWPDDVFLAAGESHVVIGNGLVLIEALARRPGLDHVLPAAAVQIIPPDSEAPAPAQAEPPAQRPGWQTQGPPAT</sequence>
<evidence type="ECO:0008006" key="3">
    <source>
        <dbReference type="Google" id="ProtNLM"/>
    </source>
</evidence>
<gene>
    <name evidence="2" type="ORF">GALL_448360</name>
</gene>
<reference evidence="2" key="1">
    <citation type="submission" date="2016-10" db="EMBL/GenBank/DDBJ databases">
        <title>Sequence of Gallionella enrichment culture.</title>
        <authorList>
            <person name="Poehlein A."/>
            <person name="Muehling M."/>
            <person name="Daniel R."/>
        </authorList>
    </citation>
    <scope>NUCLEOTIDE SEQUENCE</scope>
</reference>
<dbReference type="EMBL" id="MLJW01002837">
    <property type="protein sequence ID" value="OIQ73528.1"/>
    <property type="molecule type" value="Genomic_DNA"/>
</dbReference>
<feature type="compositionally biased region" description="Low complexity" evidence="1">
    <location>
        <begin position="79"/>
        <end position="96"/>
    </location>
</feature>
<comment type="caution">
    <text evidence="2">The sequence shown here is derived from an EMBL/GenBank/DDBJ whole genome shotgun (WGS) entry which is preliminary data.</text>
</comment>
<proteinExistence type="predicted"/>
<evidence type="ECO:0000313" key="2">
    <source>
        <dbReference type="EMBL" id="OIQ73528.1"/>
    </source>
</evidence>
<feature type="region of interest" description="Disordered" evidence="1">
    <location>
        <begin position="79"/>
        <end position="106"/>
    </location>
</feature>
<protein>
    <recommendedName>
        <fullName evidence="3">DUF2917 domain-containing protein</fullName>
    </recommendedName>
</protein>
<accession>A0A1J5PRV3</accession>
<dbReference type="Pfam" id="PF11142">
    <property type="entry name" value="DUF2917"/>
    <property type="match status" value="1"/>
</dbReference>
<dbReference type="AlphaFoldDB" id="A0A1J5PRV3"/>
<evidence type="ECO:0000256" key="1">
    <source>
        <dbReference type="SAM" id="MobiDB-lite"/>
    </source>
</evidence>